<evidence type="ECO:0000259" key="1">
    <source>
        <dbReference type="Pfam" id="PF00561"/>
    </source>
</evidence>
<organism evidence="2">
    <name type="scientific">marine sediment metagenome</name>
    <dbReference type="NCBI Taxonomy" id="412755"/>
    <lineage>
        <taxon>unclassified sequences</taxon>
        <taxon>metagenomes</taxon>
        <taxon>ecological metagenomes</taxon>
    </lineage>
</organism>
<dbReference type="Gene3D" id="3.40.50.1820">
    <property type="entry name" value="alpha/beta hydrolase"/>
    <property type="match status" value="1"/>
</dbReference>
<evidence type="ECO:0000313" key="2">
    <source>
        <dbReference type="EMBL" id="KKL60715.1"/>
    </source>
</evidence>
<protein>
    <recommendedName>
        <fullName evidence="1">AB hydrolase-1 domain-containing protein</fullName>
    </recommendedName>
</protein>
<comment type="caution">
    <text evidence="2">The sequence shown here is derived from an EMBL/GenBank/DDBJ whole genome shotgun (WGS) entry which is preliminary data.</text>
</comment>
<feature type="domain" description="AB hydrolase-1" evidence="1">
    <location>
        <begin position="52"/>
        <end position="86"/>
    </location>
</feature>
<gene>
    <name evidence="2" type="ORF">LCGC14_2202560</name>
</gene>
<accession>A0A0F9FTL6</accession>
<dbReference type="InterPro" id="IPR000073">
    <property type="entry name" value="AB_hydrolase_1"/>
</dbReference>
<sequence>MFVPGLFAKNWTLQPLRKRLESLGYSCFDAGFLVNYLVAGEYESLVRTLRRVGPAVVIGHSAGGLLAVRAAQEHPDLVLKVIGLGSSVTGVVRCPVPWYESRSLEGMFFPISGPDEVKVFRGTFHALLPTTEEVQDWVISKLGEPNGTE</sequence>
<reference evidence="2" key="1">
    <citation type="journal article" date="2015" name="Nature">
        <title>Complex archaea that bridge the gap between prokaryotes and eukaryotes.</title>
        <authorList>
            <person name="Spang A."/>
            <person name="Saw J.H."/>
            <person name="Jorgensen S.L."/>
            <person name="Zaremba-Niedzwiedzka K."/>
            <person name="Martijn J."/>
            <person name="Lind A.E."/>
            <person name="van Eijk R."/>
            <person name="Schleper C."/>
            <person name="Guy L."/>
            <person name="Ettema T.J."/>
        </authorList>
    </citation>
    <scope>NUCLEOTIDE SEQUENCE</scope>
</reference>
<name>A0A0F9FTL6_9ZZZZ</name>
<dbReference type="AlphaFoldDB" id="A0A0F9FTL6"/>
<dbReference type="InterPro" id="IPR029058">
    <property type="entry name" value="AB_hydrolase_fold"/>
</dbReference>
<proteinExistence type="predicted"/>
<dbReference type="SUPFAM" id="SSF53474">
    <property type="entry name" value="alpha/beta-Hydrolases"/>
    <property type="match status" value="1"/>
</dbReference>
<dbReference type="Pfam" id="PF00561">
    <property type="entry name" value="Abhydrolase_1"/>
    <property type="match status" value="1"/>
</dbReference>
<dbReference type="EMBL" id="LAZR01029055">
    <property type="protein sequence ID" value="KKL60715.1"/>
    <property type="molecule type" value="Genomic_DNA"/>
</dbReference>